<feature type="compositionally biased region" description="Polar residues" evidence="1">
    <location>
        <begin position="1"/>
        <end position="17"/>
    </location>
</feature>
<sequence length="97" mass="10782">MAVLLNSMSYASNPSMGSISRSRSRRRRSSCGFFSHVLDFHSFSLSRGFARALASTQITISLKDSAFPDWRTGKSNADTARASDLRLNDAFRSLERS</sequence>
<dbReference type="AlphaFoldDB" id="A0A2I0IUL1"/>
<evidence type="ECO:0000313" key="2">
    <source>
        <dbReference type="EMBL" id="PKI47677.1"/>
    </source>
</evidence>
<comment type="caution">
    <text evidence="2">The sequence shown here is derived from an EMBL/GenBank/DDBJ whole genome shotgun (WGS) entry which is preliminary data.</text>
</comment>
<feature type="non-terminal residue" evidence="2">
    <location>
        <position position="97"/>
    </location>
</feature>
<dbReference type="EMBL" id="PGOL01002470">
    <property type="protein sequence ID" value="PKI47677.1"/>
    <property type="molecule type" value="Genomic_DNA"/>
</dbReference>
<gene>
    <name evidence="2" type="ORF">CRG98_031963</name>
</gene>
<evidence type="ECO:0000256" key="1">
    <source>
        <dbReference type="SAM" id="MobiDB-lite"/>
    </source>
</evidence>
<feature type="region of interest" description="Disordered" evidence="1">
    <location>
        <begin position="1"/>
        <end position="26"/>
    </location>
</feature>
<dbReference type="STRING" id="22663.A0A2I0IUL1"/>
<proteinExistence type="predicted"/>
<protein>
    <submittedName>
        <fullName evidence="2">Uncharacterized protein</fullName>
    </submittedName>
</protein>
<accession>A0A2I0IUL1</accession>
<name>A0A2I0IUL1_PUNGR</name>
<keyword evidence="3" id="KW-1185">Reference proteome</keyword>
<reference evidence="2 3" key="1">
    <citation type="submission" date="2017-11" db="EMBL/GenBank/DDBJ databases">
        <title>De-novo sequencing of pomegranate (Punica granatum L.) genome.</title>
        <authorList>
            <person name="Akparov Z."/>
            <person name="Amiraslanov A."/>
            <person name="Hajiyeva S."/>
            <person name="Abbasov M."/>
            <person name="Kaur K."/>
            <person name="Hamwieh A."/>
            <person name="Solovyev V."/>
            <person name="Salamov A."/>
            <person name="Braich B."/>
            <person name="Kosarev P."/>
            <person name="Mahmoud A."/>
            <person name="Hajiyev E."/>
            <person name="Babayeva S."/>
            <person name="Izzatullayeva V."/>
            <person name="Mammadov A."/>
            <person name="Mammadov A."/>
            <person name="Sharifova S."/>
            <person name="Ojaghi J."/>
            <person name="Eynullazada K."/>
            <person name="Bayramov B."/>
            <person name="Abdulazimova A."/>
            <person name="Shahmuradov I."/>
        </authorList>
    </citation>
    <scope>NUCLEOTIDE SEQUENCE [LARGE SCALE GENOMIC DNA]</scope>
    <source>
        <strain evidence="3">cv. AG2017</strain>
        <tissue evidence="2">Leaf</tissue>
    </source>
</reference>
<dbReference type="Proteomes" id="UP000233551">
    <property type="component" value="Unassembled WGS sequence"/>
</dbReference>
<organism evidence="2 3">
    <name type="scientific">Punica granatum</name>
    <name type="common">Pomegranate</name>
    <dbReference type="NCBI Taxonomy" id="22663"/>
    <lineage>
        <taxon>Eukaryota</taxon>
        <taxon>Viridiplantae</taxon>
        <taxon>Streptophyta</taxon>
        <taxon>Embryophyta</taxon>
        <taxon>Tracheophyta</taxon>
        <taxon>Spermatophyta</taxon>
        <taxon>Magnoliopsida</taxon>
        <taxon>eudicotyledons</taxon>
        <taxon>Gunneridae</taxon>
        <taxon>Pentapetalae</taxon>
        <taxon>rosids</taxon>
        <taxon>malvids</taxon>
        <taxon>Myrtales</taxon>
        <taxon>Lythraceae</taxon>
        <taxon>Punica</taxon>
    </lineage>
</organism>
<evidence type="ECO:0000313" key="3">
    <source>
        <dbReference type="Proteomes" id="UP000233551"/>
    </source>
</evidence>